<keyword evidence="1" id="KW-0732">Signal</keyword>
<evidence type="ECO:0000313" key="4">
    <source>
        <dbReference type="Proteomes" id="UP001172687"/>
    </source>
</evidence>
<feature type="domain" description="DUF732" evidence="2">
    <location>
        <begin position="34"/>
        <end position="103"/>
    </location>
</feature>
<dbReference type="Pfam" id="PF05305">
    <property type="entry name" value="DUF732"/>
    <property type="match status" value="1"/>
</dbReference>
<sequence length="106" mass="11197">MLLRTALSRIVVGAAAASATAVGLASTSSGAPLDQLFLERLTNIGITYSNPYAAIVYAQGVCRQLSFGTPHSRVVDMALSDYPSFGWDGAADFVVTANMTYCPKFQ</sequence>
<name>A0ABT8HHW4_MYCAO</name>
<organism evidence="3 4">
    <name type="scientific">Mycolicibacterium austroafricanum</name>
    <name type="common">Mycobacterium austroafricanum</name>
    <dbReference type="NCBI Taxonomy" id="39687"/>
    <lineage>
        <taxon>Bacteria</taxon>
        <taxon>Bacillati</taxon>
        <taxon>Actinomycetota</taxon>
        <taxon>Actinomycetes</taxon>
        <taxon>Mycobacteriales</taxon>
        <taxon>Mycobacteriaceae</taxon>
        <taxon>Mycolicibacterium</taxon>
    </lineage>
</organism>
<dbReference type="EMBL" id="JAUHTC010000074">
    <property type="protein sequence ID" value="MDN4520358.1"/>
    <property type="molecule type" value="Genomic_DNA"/>
</dbReference>
<dbReference type="Proteomes" id="UP001172687">
    <property type="component" value="Unassembled WGS sequence"/>
</dbReference>
<proteinExistence type="predicted"/>
<feature type="signal peptide" evidence="1">
    <location>
        <begin position="1"/>
        <end position="21"/>
    </location>
</feature>
<evidence type="ECO:0000313" key="3">
    <source>
        <dbReference type="EMBL" id="MDN4520358.1"/>
    </source>
</evidence>
<dbReference type="RefSeq" id="WP_208675157.1">
    <property type="nucleotide sequence ID" value="NZ_CP070380.1"/>
</dbReference>
<protein>
    <submittedName>
        <fullName evidence="3">DUF732 domain-containing protein</fullName>
    </submittedName>
</protein>
<comment type="caution">
    <text evidence="3">The sequence shown here is derived from an EMBL/GenBank/DDBJ whole genome shotgun (WGS) entry which is preliminary data.</text>
</comment>
<accession>A0ABT8HHW4</accession>
<keyword evidence="4" id="KW-1185">Reference proteome</keyword>
<dbReference type="InterPro" id="IPR007969">
    <property type="entry name" value="DUF732"/>
</dbReference>
<gene>
    <name evidence="3" type="ORF">QYF68_21405</name>
</gene>
<evidence type="ECO:0000256" key="1">
    <source>
        <dbReference type="SAM" id="SignalP"/>
    </source>
</evidence>
<evidence type="ECO:0000259" key="2">
    <source>
        <dbReference type="Pfam" id="PF05305"/>
    </source>
</evidence>
<feature type="chain" id="PRO_5047099434" evidence="1">
    <location>
        <begin position="22"/>
        <end position="106"/>
    </location>
</feature>
<reference evidence="3" key="1">
    <citation type="submission" date="2023-07" db="EMBL/GenBank/DDBJ databases">
        <title>Degradation of tert-butanol by M. austroafricanum TBA100.</title>
        <authorList>
            <person name="Helbich S."/>
            <person name="Vainshtein Y."/>
        </authorList>
    </citation>
    <scope>NUCLEOTIDE SEQUENCE</scope>
    <source>
        <strain evidence="3">TBA100</strain>
    </source>
</reference>